<feature type="region of interest" description="Disordered" evidence="5">
    <location>
        <begin position="24"/>
        <end position="49"/>
    </location>
</feature>
<reference evidence="8" key="1">
    <citation type="journal article" date="2016" name="Proc. Natl. Acad. Sci. U.S.A.">
        <title>Comparative genomics of biotechnologically important yeasts.</title>
        <authorList>
            <person name="Riley R."/>
            <person name="Haridas S."/>
            <person name="Wolfe K.H."/>
            <person name="Lopes M.R."/>
            <person name="Hittinger C.T."/>
            <person name="Goeker M."/>
            <person name="Salamov A.A."/>
            <person name="Wisecaver J.H."/>
            <person name="Long T.M."/>
            <person name="Calvey C.H."/>
            <person name="Aerts A.L."/>
            <person name="Barry K.W."/>
            <person name="Choi C."/>
            <person name="Clum A."/>
            <person name="Coughlan A.Y."/>
            <person name="Deshpande S."/>
            <person name="Douglass A.P."/>
            <person name="Hanson S.J."/>
            <person name="Klenk H.-P."/>
            <person name="LaButti K.M."/>
            <person name="Lapidus A."/>
            <person name="Lindquist E.A."/>
            <person name="Lipzen A.M."/>
            <person name="Meier-Kolthoff J.P."/>
            <person name="Ohm R.A."/>
            <person name="Otillar R.P."/>
            <person name="Pangilinan J.L."/>
            <person name="Peng Y."/>
            <person name="Rokas A."/>
            <person name="Rosa C.A."/>
            <person name="Scheuner C."/>
            <person name="Sibirny A.A."/>
            <person name="Slot J.C."/>
            <person name="Stielow J.B."/>
            <person name="Sun H."/>
            <person name="Kurtzman C.P."/>
            <person name="Blackwell M."/>
            <person name="Grigoriev I.V."/>
            <person name="Jeffries T.W."/>
        </authorList>
    </citation>
    <scope>NUCLEOTIDE SEQUENCE [LARGE SCALE GENOMIC DNA]</scope>
    <source>
        <strain evidence="8">NRRL Y-1626</strain>
    </source>
</reference>
<dbReference type="GO" id="GO:0003700">
    <property type="term" value="F:DNA-binding transcription factor activity"/>
    <property type="evidence" value="ECO:0007669"/>
    <property type="project" value="InterPro"/>
</dbReference>
<keyword evidence="2" id="KW-0238">DNA-binding</keyword>
<organism evidence="7 8">
    <name type="scientific">Hanseniaspora valbyensis NRRL Y-1626</name>
    <dbReference type="NCBI Taxonomy" id="766949"/>
    <lineage>
        <taxon>Eukaryota</taxon>
        <taxon>Fungi</taxon>
        <taxon>Dikarya</taxon>
        <taxon>Ascomycota</taxon>
        <taxon>Saccharomycotina</taxon>
        <taxon>Saccharomycetes</taxon>
        <taxon>Saccharomycodales</taxon>
        <taxon>Saccharomycodaceae</taxon>
        <taxon>Hanseniaspora</taxon>
    </lineage>
</organism>
<dbReference type="Gene3D" id="1.10.10.10">
    <property type="entry name" value="Winged helix-like DNA-binding domain superfamily/Winged helix DNA-binding domain"/>
    <property type="match status" value="1"/>
</dbReference>
<dbReference type="InterPro" id="IPR000232">
    <property type="entry name" value="HSF_DNA-bd"/>
</dbReference>
<evidence type="ECO:0000256" key="3">
    <source>
        <dbReference type="ARBA" id="ARBA00023242"/>
    </source>
</evidence>
<evidence type="ECO:0000256" key="2">
    <source>
        <dbReference type="ARBA" id="ARBA00023125"/>
    </source>
</evidence>
<gene>
    <name evidence="7" type="ORF">HANVADRAFT_52918</name>
</gene>
<feature type="region of interest" description="Disordered" evidence="5">
    <location>
        <begin position="203"/>
        <end position="250"/>
    </location>
</feature>
<sequence length="623" mass="70891">MIELNNNNNSTALLNTKELDKNKEAKVFKKKKQSSPIDEKDGDKENEDESKKVFSPIILNEMSKSVTAHSLNPSTFTQKLYVMLQDENLKDVIYWNEETKNSFFIIPNEKFIQILSIFFKHCNTSSFVRQLNMYSFHKISGNTNTLWEFKHAQSLFQKDDIESLYKVKRRSIGNKSNNNSGNNSKNGLNENKNKISISEKGSNKYYQQQSLKRKSSESNGGLTFGTEEGDDSINNNNIIRKRPRVASLPNTNVKSLQQEEKNNNFFLYKNSQTRMSDPNILSNRIVEQQQNNIPVNIDIYKSEKPLLINQHDNNNSNKLSLSSRNMSFVSNKGENISLHNVMLQELSVMNNSLQNMCDVVEMSFNHIKNSPEGLTTQDNQMYRRKLDELCIELREKEHSLRQCFNMQFGSGVIVNHPSAGQFSLVTPATPFGSVSYQQSQHVATTIPLNMKHAITQPAAPPPQAFYSVPVEDVNGYNHVQCYDLSKPYHPVGIQPMQQQQSAPNVYPLPLTGYPVQTQFRDVKYEENNNNNPQLPRKSFSNLYPPVDNNINQTTKKLMIPINNINNNNNNNLAAASVVRNNSLPSLKDVINMNNIAKLTSGQKTPKSTIMQTSRSEESPKSSK</sequence>
<feature type="compositionally biased region" description="Polar residues" evidence="5">
    <location>
        <begin position="597"/>
        <end position="613"/>
    </location>
</feature>
<accession>A0A1B7TD07</accession>
<comment type="caution">
    <text evidence="7">The sequence shown here is derived from an EMBL/GenBank/DDBJ whole genome shotgun (WGS) entry which is preliminary data.</text>
</comment>
<evidence type="ECO:0000256" key="4">
    <source>
        <dbReference type="RuleBase" id="RU004020"/>
    </source>
</evidence>
<comment type="subcellular location">
    <subcellularLocation>
        <location evidence="1">Nucleus</location>
    </subcellularLocation>
</comment>
<feature type="region of interest" description="Disordered" evidence="5">
    <location>
        <begin position="172"/>
        <end position="191"/>
    </location>
</feature>
<dbReference type="SUPFAM" id="SSF46785">
    <property type="entry name" value="Winged helix' DNA-binding domain"/>
    <property type="match status" value="1"/>
</dbReference>
<feature type="compositionally biased region" description="Low complexity" evidence="5">
    <location>
        <begin position="173"/>
        <end position="190"/>
    </location>
</feature>
<feature type="region of interest" description="Disordered" evidence="5">
    <location>
        <begin position="597"/>
        <end position="623"/>
    </location>
</feature>
<dbReference type="Proteomes" id="UP000092321">
    <property type="component" value="Unassembled WGS sequence"/>
</dbReference>
<dbReference type="AlphaFoldDB" id="A0A1B7TD07"/>
<dbReference type="PROSITE" id="PS00434">
    <property type="entry name" value="HSF_DOMAIN"/>
    <property type="match status" value="1"/>
</dbReference>
<dbReference type="PANTHER" id="PTHR10015">
    <property type="entry name" value="HEAT SHOCK TRANSCRIPTION FACTOR"/>
    <property type="match status" value="1"/>
</dbReference>
<dbReference type="InterPro" id="IPR036390">
    <property type="entry name" value="WH_DNA-bd_sf"/>
</dbReference>
<dbReference type="PRINTS" id="PR00056">
    <property type="entry name" value="HSFDOMAIN"/>
</dbReference>
<dbReference type="PANTHER" id="PTHR10015:SF396">
    <property type="entry name" value="FLOCCULATION SUPPRESSION PROTEIN"/>
    <property type="match status" value="1"/>
</dbReference>
<dbReference type="OrthoDB" id="60033at2759"/>
<dbReference type="InterPro" id="IPR036388">
    <property type="entry name" value="WH-like_DNA-bd_sf"/>
</dbReference>
<feature type="compositionally biased region" description="Basic and acidic residues" evidence="5">
    <location>
        <begin position="614"/>
        <end position="623"/>
    </location>
</feature>
<dbReference type="Pfam" id="PF00447">
    <property type="entry name" value="HSF_DNA-bind"/>
    <property type="match status" value="1"/>
</dbReference>
<keyword evidence="8" id="KW-1185">Reference proteome</keyword>
<dbReference type="EMBL" id="LXPE01000015">
    <property type="protein sequence ID" value="OBA26603.1"/>
    <property type="molecule type" value="Genomic_DNA"/>
</dbReference>
<feature type="domain" description="HSF-type DNA-binding" evidence="6">
    <location>
        <begin position="115"/>
        <end position="139"/>
    </location>
</feature>
<comment type="similarity">
    <text evidence="4">Belongs to the HSF family.</text>
</comment>
<proteinExistence type="inferred from homology"/>
<evidence type="ECO:0000259" key="6">
    <source>
        <dbReference type="PROSITE" id="PS00434"/>
    </source>
</evidence>
<evidence type="ECO:0000313" key="8">
    <source>
        <dbReference type="Proteomes" id="UP000092321"/>
    </source>
</evidence>
<evidence type="ECO:0000256" key="5">
    <source>
        <dbReference type="SAM" id="MobiDB-lite"/>
    </source>
</evidence>
<keyword evidence="3" id="KW-0539">Nucleus</keyword>
<dbReference type="GO" id="GO:0005634">
    <property type="term" value="C:nucleus"/>
    <property type="evidence" value="ECO:0007669"/>
    <property type="project" value="UniProtKB-SubCell"/>
</dbReference>
<dbReference type="GO" id="GO:0043565">
    <property type="term" value="F:sequence-specific DNA binding"/>
    <property type="evidence" value="ECO:0007669"/>
    <property type="project" value="InterPro"/>
</dbReference>
<dbReference type="SMART" id="SM00415">
    <property type="entry name" value="HSF"/>
    <property type="match status" value="1"/>
</dbReference>
<evidence type="ECO:0000313" key="7">
    <source>
        <dbReference type="EMBL" id="OBA26603.1"/>
    </source>
</evidence>
<evidence type="ECO:0000256" key="1">
    <source>
        <dbReference type="ARBA" id="ARBA00004123"/>
    </source>
</evidence>
<protein>
    <recommendedName>
        <fullName evidence="6">HSF-type DNA-binding domain-containing protein</fullName>
    </recommendedName>
</protein>
<name>A0A1B7TD07_9ASCO</name>